<proteinExistence type="predicted"/>
<sequence length="89" mass="10268">LLHCFPVIEPPITISGEIITSFSSKNPPIPARLIAEYFSQWDKMDEYTEYIPCFSLNVSNKHHALVYWKGGLMSYEFFLIILSKEGKLL</sequence>
<feature type="non-terminal residue" evidence="1">
    <location>
        <position position="1"/>
    </location>
</feature>
<comment type="caution">
    <text evidence="1">The sequence shown here is derived from an EMBL/GenBank/DDBJ whole genome shotgun (WGS) entry which is preliminary data.</text>
</comment>
<dbReference type="AlphaFoldDB" id="X1FD96"/>
<evidence type="ECO:0000313" key="1">
    <source>
        <dbReference type="EMBL" id="GAH30485.1"/>
    </source>
</evidence>
<dbReference type="EMBL" id="BART01040663">
    <property type="protein sequence ID" value="GAH30485.1"/>
    <property type="molecule type" value="Genomic_DNA"/>
</dbReference>
<protein>
    <submittedName>
        <fullName evidence="1">Uncharacterized protein</fullName>
    </submittedName>
</protein>
<name>X1FD96_9ZZZZ</name>
<gene>
    <name evidence="1" type="ORF">S01H4_66025</name>
</gene>
<reference evidence="1" key="1">
    <citation type="journal article" date="2014" name="Front. Microbiol.">
        <title>High frequency of phylogenetically diverse reductive dehalogenase-homologous genes in deep subseafloor sedimentary metagenomes.</title>
        <authorList>
            <person name="Kawai M."/>
            <person name="Futagami T."/>
            <person name="Toyoda A."/>
            <person name="Takaki Y."/>
            <person name="Nishi S."/>
            <person name="Hori S."/>
            <person name="Arai W."/>
            <person name="Tsubouchi T."/>
            <person name="Morono Y."/>
            <person name="Uchiyama I."/>
            <person name="Ito T."/>
            <person name="Fujiyama A."/>
            <person name="Inagaki F."/>
            <person name="Takami H."/>
        </authorList>
    </citation>
    <scope>NUCLEOTIDE SEQUENCE</scope>
    <source>
        <strain evidence="1">Expedition CK06-06</strain>
    </source>
</reference>
<feature type="non-terminal residue" evidence="1">
    <location>
        <position position="89"/>
    </location>
</feature>
<accession>X1FD96</accession>
<organism evidence="1">
    <name type="scientific">marine sediment metagenome</name>
    <dbReference type="NCBI Taxonomy" id="412755"/>
    <lineage>
        <taxon>unclassified sequences</taxon>
        <taxon>metagenomes</taxon>
        <taxon>ecological metagenomes</taxon>
    </lineage>
</organism>